<gene>
    <name evidence="1" type="primary">Acey_s0143.g2427</name>
    <name evidence="1" type="ORF">Y032_0143g2427</name>
</gene>
<protein>
    <submittedName>
        <fullName evidence="1">Uncharacterized protein</fullName>
    </submittedName>
</protein>
<proteinExistence type="predicted"/>
<accession>A0A016T3H3</accession>
<keyword evidence="2" id="KW-1185">Reference proteome</keyword>
<comment type="caution">
    <text evidence="1">The sequence shown here is derived from an EMBL/GenBank/DDBJ whole genome shotgun (WGS) entry which is preliminary data.</text>
</comment>
<dbReference type="AlphaFoldDB" id="A0A016T3H3"/>
<name>A0A016T3H3_9BILA</name>
<dbReference type="EMBL" id="JARK01001479">
    <property type="protein sequence ID" value="EYB97166.1"/>
    <property type="molecule type" value="Genomic_DNA"/>
</dbReference>
<organism evidence="1 2">
    <name type="scientific">Ancylostoma ceylanicum</name>
    <dbReference type="NCBI Taxonomy" id="53326"/>
    <lineage>
        <taxon>Eukaryota</taxon>
        <taxon>Metazoa</taxon>
        <taxon>Ecdysozoa</taxon>
        <taxon>Nematoda</taxon>
        <taxon>Chromadorea</taxon>
        <taxon>Rhabditida</taxon>
        <taxon>Rhabditina</taxon>
        <taxon>Rhabditomorpha</taxon>
        <taxon>Strongyloidea</taxon>
        <taxon>Ancylostomatidae</taxon>
        <taxon>Ancylostomatinae</taxon>
        <taxon>Ancylostoma</taxon>
    </lineage>
</organism>
<sequence>MGGVSRAYGLSTRCATNQQNLRCGLPKQISPYCFYVFTAVKIASPFGEWRRREAPTRAAKQNELVRSIAANSYLALIIISQGYEDHYSVLLCCWSGGLQI</sequence>
<reference evidence="2" key="1">
    <citation type="journal article" date="2015" name="Nat. Genet.">
        <title>The genome and transcriptome of the zoonotic hookworm Ancylostoma ceylanicum identify infection-specific gene families.</title>
        <authorList>
            <person name="Schwarz E.M."/>
            <person name="Hu Y."/>
            <person name="Antoshechkin I."/>
            <person name="Miller M.M."/>
            <person name="Sternberg P.W."/>
            <person name="Aroian R.V."/>
        </authorList>
    </citation>
    <scope>NUCLEOTIDE SEQUENCE</scope>
    <source>
        <strain evidence="2">HY135</strain>
    </source>
</reference>
<evidence type="ECO:0000313" key="2">
    <source>
        <dbReference type="Proteomes" id="UP000024635"/>
    </source>
</evidence>
<evidence type="ECO:0000313" key="1">
    <source>
        <dbReference type="EMBL" id="EYB97166.1"/>
    </source>
</evidence>
<dbReference type="Proteomes" id="UP000024635">
    <property type="component" value="Unassembled WGS sequence"/>
</dbReference>